<evidence type="ECO:0000259" key="3">
    <source>
        <dbReference type="Pfam" id="PF00710"/>
    </source>
</evidence>
<dbReference type="Pfam" id="PF00710">
    <property type="entry name" value="Asparaginase"/>
    <property type="match status" value="1"/>
</dbReference>
<dbReference type="InterPro" id="IPR027474">
    <property type="entry name" value="L-asparaginase_N"/>
</dbReference>
<dbReference type="PROSITE" id="PS51732">
    <property type="entry name" value="ASN_GLN_ASE_3"/>
    <property type="match status" value="1"/>
</dbReference>
<evidence type="ECO:0000256" key="2">
    <source>
        <dbReference type="PIRSR" id="PIRSR001220-2"/>
    </source>
</evidence>
<evidence type="ECO:0000256" key="1">
    <source>
        <dbReference type="PIRSR" id="PIRSR001220-1"/>
    </source>
</evidence>
<dbReference type="InterPro" id="IPR006034">
    <property type="entry name" value="Asparaginase/glutaminase-like"/>
</dbReference>
<organism evidence="4 5">
    <name type="scientific">Candidatus Eubacterium faecipullorum</name>
    <dbReference type="NCBI Taxonomy" id="2838571"/>
    <lineage>
        <taxon>Bacteria</taxon>
        <taxon>Bacillati</taxon>
        <taxon>Bacillota</taxon>
        <taxon>Clostridia</taxon>
        <taxon>Eubacteriales</taxon>
        <taxon>Eubacteriaceae</taxon>
        <taxon>Eubacterium</taxon>
    </lineage>
</organism>
<name>A0A9D1UFV3_9FIRM</name>
<protein>
    <submittedName>
        <fullName evidence="4">Asparaginase</fullName>
        <ecNumber evidence="4">3.5.1.1</ecNumber>
    </submittedName>
</protein>
<dbReference type="GO" id="GO:0004067">
    <property type="term" value="F:asparaginase activity"/>
    <property type="evidence" value="ECO:0007669"/>
    <property type="project" value="UniProtKB-UniRule"/>
</dbReference>
<dbReference type="InterPro" id="IPR036152">
    <property type="entry name" value="Asp/glu_Ase-like_sf"/>
</dbReference>
<comment type="caution">
    <text evidence="4">The sequence shown here is derived from an EMBL/GenBank/DDBJ whole genome shotgun (WGS) entry which is preliminary data.</text>
</comment>
<dbReference type="EC" id="3.5.1.1" evidence="4"/>
<gene>
    <name evidence="4" type="ORF">IAA48_07270</name>
</gene>
<dbReference type="Proteomes" id="UP000824205">
    <property type="component" value="Unassembled WGS sequence"/>
</dbReference>
<evidence type="ECO:0000313" key="5">
    <source>
        <dbReference type="Proteomes" id="UP000824205"/>
    </source>
</evidence>
<reference evidence="4" key="1">
    <citation type="journal article" date="2021" name="PeerJ">
        <title>Extensive microbial diversity within the chicken gut microbiome revealed by metagenomics and culture.</title>
        <authorList>
            <person name="Gilroy R."/>
            <person name="Ravi A."/>
            <person name="Getino M."/>
            <person name="Pursley I."/>
            <person name="Horton D.L."/>
            <person name="Alikhan N.F."/>
            <person name="Baker D."/>
            <person name="Gharbi K."/>
            <person name="Hall N."/>
            <person name="Watson M."/>
            <person name="Adriaenssens E.M."/>
            <person name="Foster-Nyarko E."/>
            <person name="Jarju S."/>
            <person name="Secka A."/>
            <person name="Antonio M."/>
            <person name="Oren A."/>
            <person name="Chaudhuri R.R."/>
            <person name="La Ragione R."/>
            <person name="Hildebrand F."/>
            <person name="Pallen M.J."/>
        </authorList>
    </citation>
    <scope>NUCLEOTIDE SEQUENCE</scope>
    <source>
        <strain evidence="4">421</strain>
    </source>
</reference>
<dbReference type="PIRSF" id="PIRSF500176">
    <property type="entry name" value="L_ASNase"/>
    <property type="match status" value="1"/>
</dbReference>
<proteinExistence type="predicted"/>
<dbReference type="EMBL" id="DXGE01000032">
    <property type="protein sequence ID" value="HIW86277.1"/>
    <property type="molecule type" value="Genomic_DNA"/>
</dbReference>
<feature type="domain" description="L-asparaginase N-terminal" evidence="3">
    <location>
        <begin position="2"/>
        <end position="186"/>
    </location>
</feature>
<evidence type="ECO:0000313" key="4">
    <source>
        <dbReference type="EMBL" id="HIW86277.1"/>
    </source>
</evidence>
<dbReference type="SUPFAM" id="SSF53774">
    <property type="entry name" value="Glutaminase/Asparaginase"/>
    <property type="match status" value="1"/>
</dbReference>
<accession>A0A9D1UFV3</accession>
<sequence length="327" mass="35031">MKLSVILTGGTISSEARGGVISLAEPPAKRLEAAYKNAGGTAQLAFTSPFTALSEALSAENLNMLVEAVLREYAGGAEKIIICHGTDTLQYSAAAVLYALAGKRCTAVFVSAAKPLDDRDTNGFENFNAAAFFLERYDAYGVFAAYQNKGKNARILPAETLALHAERSDSLCCVGGEYAAEYVNGKVTLNPLFKQRKSRELGFAPRFEDTAGIRIVTAAPGQAYPPCENGVRAVLLRLYHSGTLNTASTAFSAFCRDAKHRDIPLFAVDIMPGAQYESTLAFEKLSICALKGAAFAAIYIKIWLAGDMRGSELQAFVKDPVAGELER</sequence>
<keyword evidence="4" id="KW-0378">Hydrolase</keyword>
<feature type="binding site" evidence="2">
    <location>
        <position position="54"/>
    </location>
    <ligand>
        <name>substrate</name>
    </ligand>
</feature>
<dbReference type="Gene3D" id="3.40.50.1170">
    <property type="entry name" value="L-asparaginase, N-terminal domain"/>
    <property type="match status" value="1"/>
</dbReference>
<dbReference type="PRINTS" id="PR00139">
    <property type="entry name" value="ASNGLNASE"/>
</dbReference>
<dbReference type="PIRSF" id="PIRSF001220">
    <property type="entry name" value="L-ASNase_gatD"/>
    <property type="match status" value="1"/>
</dbReference>
<dbReference type="AlphaFoldDB" id="A0A9D1UFV3"/>
<feature type="active site" description="O-isoaspartyl threonine intermediate" evidence="1">
    <location>
        <position position="11"/>
    </location>
</feature>
<reference evidence="4" key="2">
    <citation type="submission" date="2021-04" db="EMBL/GenBank/DDBJ databases">
        <authorList>
            <person name="Gilroy R."/>
        </authorList>
    </citation>
    <scope>NUCLEOTIDE SEQUENCE</scope>
    <source>
        <strain evidence="4">421</strain>
    </source>
</reference>
<feature type="binding site" evidence="2">
    <location>
        <begin position="86"/>
        <end position="87"/>
    </location>
    <ligand>
        <name>substrate</name>
    </ligand>
</feature>
<dbReference type="InterPro" id="IPR037152">
    <property type="entry name" value="L-asparaginase_N_sf"/>
</dbReference>
<dbReference type="SMART" id="SM00870">
    <property type="entry name" value="Asparaginase"/>
    <property type="match status" value="1"/>
</dbReference>